<evidence type="ECO:0000256" key="1">
    <source>
        <dbReference type="SAM" id="Phobius"/>
    </source>
</evidence>
<gene>
    <name evidence="2" type="ORF">CIK83_00755</name>
</gene>
<reference evidence="2 3" key="1">
    <citation type="journal article" date="2017" name="Elife">
        <title>Extensive horizontal gene transfer in cheese-associated bacteria.</title>
        <authorList>
            <person name="Bonham K.S."/>
            <person name="Wolfe B.E."/>
            <person name="Dutton R.J."/>
        </authorList>
    </citation>
    <scope>NUCLEOTIDE SEQUENCE [LARGE SCALE GENOMIC DNA]</scope>
    <source>
        <strain evidence="2 3">JB196</strain>
    </source>
</reference>
<feature type="transmembrane region" description="Helical" evidence="1">
    <location>
        <begin position="13"/>
        <end position="31"/>
    </location>
</feature>
<name>A0A368LKA7_9VIBR</name>
<keyword evidence="3" id="KW-1185">Reference proteome</keyword>
<proteinExistence type="predicted"/>
<dbReference type="EMBL" id="QPGL01000001">
    <property type="protein sequence ID" value="RCS72261.1"/>
    <property type="molecule type" value="Genomic_DNA"/>
</dbReference>
<comment type="caution">
    <text evidence="2">The sequence shown here is derived from an EMBL/GenBank/DDBJ whole genome shotgun (WGS) entry which is preliminary data.</text>
</comment>
<keyword evidence="1" id="KW-0472">Membrane</keyword>
<dbReference type="GeneID" id="303187423"/>
<organism evidence="2 3">
    <name type="scientific">Vibrio casei</name>
    <dbReference type="NCBI Taxonomy" id="673372"/>
    <lineage>
        <taxon>Bacteria</taxon>
        <taxon>Pseudomonadati</taxon>
        <taxon>Pseudomonadota</taxon>
        <taxon>Gammaproteobacteria</taxon>
        <taxon>Vibrionales</taxon>
        <taxon>Vibrionaceae</taxon>
        <taxon>Vibrio</taxon>
    </lineage>
</organism>
<accession>A0A368LKA7</accession>
<dbReference type="Proteomes" id="UP000252479">
    <property type="component" value="Unassembled WGS sequence"/>
</dbReference>
<sequence>MDTDTLTLLIDKLASYFMLLVSIISLSSHLGSKESSRPKEGVAPFQASKKLYDNEPEPLAFIPK</sequence>
<protein>
    <submittedName>
        <fullName evidence="2">Uncharacterized protein</fullName>
    </submittedName>
</protein>
<keyword evidence="1" id="KW-0812">Transmembrane</keyword>
<evidence type="ECO:0000313" key="3">
    <source>
        <dbReference type="Proteomes" id="UP000252479"/>
    </source>
</evidence>
<keyword evidence="1" id="KW-1133">Transmembrane helix</keyword>
<dbReference type="RefSeq" id="WP_086957756.1">
    <property type="nucleotide sequence ID" value="NZ_AP018680.1"/>
</dbReference>
<evidence type="ECO:0000313" key="2">
    <source>
        <dbReference type="EMBL" id="RCS72261.1"/>
    </source>
</evidence>
<dbReference type="AlphaFoldDB" id="A0A368LKA7"/>